<evidence type="ECO:0000313" key="1">
    <source>
        <dbReference type="EMBL" id="GAA47625.1"/>
    </source>
</evidence>
<sequence>MDALPDSFANVKIAQRNVAAEHDADRKHLCGQFVDNKVLHLILFAHYFPEPPKRFAHGGVQNRTTGTTAAKRASADRHPDLFTVACTNIRESTASFRKTGAPQLIDQDLVANDGHGCFEWKHIPELSGIFNTEAVHLLTSSYHGGDGPSTLKVTSLSKKCCKSSEIRTPEMSLVEHDRQTKVGGVALCRLSTLSCDVLQHSSMETRILVPASSSSSMKTRMVVLASYLRIWALGLKSRMVVDRARFRYITQHRLRTLSLAENLATRPHIHGFYMSESKLVPFLFGEAQEQRQQVATPHNGSKRLPHQYLKRGRLSDTTNHGSTILLQATGWLSGWSCSRFMQKPNSSN</sequence>
<evidence type="ECO:0000313" key="2">
    <source>
        <dbReference type="Proteomes" id="UP000008909"/>
    </source>
</evidence>
<keyword evidence="2" id="KW-1185">Reference proteome</keyword>
<organism evidence="1 2">
    <name type="scientific">Clonorchis sinensis</name>
    <name type="common">Chinese liver fluke</name>
    <dbReference type="NCBI Taxonomy" id="79923"/>
    <lineage>
        <taxon>Eukaryota</taxon>
        <taxon>Metazoa</taxon>
        <taxon>Spiralia</taxon>
        <taxon>Lophotrochozoa</taxon>
        <taxon>Platyhelminthes</taxon>
        <taxon>Trematoda</taxon>
        <taxon>Digenea</taxon>
        <taxon>Opisthorchiida</taxon>
        <taxon>Opisthorchiata</taxon>
        <taxon>Opisthorchiidae</taxon>
        <taxon>Clonorchis</taxon>
    </lineage>
</organism>
<reference evidence="1" key="1">
    <citation type="journal article" date="2011" name="Genome Biol.">
        <title>The draft genome of the carcinogenic human liver fluke Clonorchis sinensis.</title>
        <authorList>
            <person name="Wang X."/>
            <person name="Chen W."/>
            <person name="Huang Y."/>
            <person name="Sun J."/>
            <person name="Men J."/>
            <person name="Liu H."/>
            <person name="Luo F."/>
            <person name="Guo L."/>
            <person name="Lv X."/>
            <person name="Deng C."/>
            <person name="Zhou C."/>
            <person name="Fan Y."/>
            <person name="Li X."/>
            <person name="Huang L."/>
            <person name="Hu Y."/>
            <person name="Liang C."/>
            <person name="Hu X."/>
            <person name="Xu J."/>
            <person name="Yu X."/>
        </authorList>
    </citation>
    <scope>NUCLEOTIDE SEQUENCE [LARGE SCALE GENOMIC DNA]</scope>
    <source>
        <strain evidence="1">Henan</strain>
    </source>
</reference>
<name>G7Y3T9_CLOSI</name>
<accession>G7Y3T9</accession>
<dbReference type="EMBL" id="DF142846">
    <property type="protein sequence ID" value="GAA47625.1"/>
    <property type="molecule type" value="Genomic_DNA"/>
</dbReference>
<proteinExistence type="predicted"/>
<reference key="2">
    <citation type="submission" date="2011-10" db="EMBL/GenBank/DDBJ databases">
        <title>The genome and transcriptome sequence of Clonorchis sinensis provide insights into the carcinogenic liver fluke.</title>
        <authorList>
            <person name="Wang X."/>
            <person name="Huang Y."/>
            <person name="Chen W."/>
            <person name="Liu H."/>
            <person name="Guo L."/>
            <person name="Chen Y."/>
            <person name="Luo F."/>
            <person name="Zhou W."/>
            <person name="Sun J."/>
            <person name="Mao Q."/>
            <person name="Liang P."/>
            <person name="Zhou C."/>
            <person name="Tian Y."/>
            <person name="Men J."/>
            <person name="Lv X."/>
            <person name="Huang L."/>
            <person name="Zhou J."/>
            <person name="Hu Y."/>
            <person name="Li R."/>
            <person name="Zhang F."/>
            <person name="Lei H."/>
            <person name="Li X."/>
            <person name="Hu X."/>
            <person name="Liang C."/>
            <person name="Xu J."/>
            <person name="Wu Z."/>
            <person name="Yu X."/>
        </authorList>
    </citation>
    <scope>NUCLEOTIDE SEQUENCE</scope>
    <source>
        <strain>Henan</strain>
    </source>
</reference>
<protein>
    <submittedName>
        <fullName evidence="1">Uncharacterized protein</fullName>
    </submittedName>
</protein>
<gene>
    <name evidence="1" type="ORF">CLF_100597</name>
</gene>
<dbReference type="AlphaFoldDB" id="G7Y3T9"/>
<dbReference type="Proteomes" id="UP000008909">
    <property type="component" value="Unassembled WGS sequence"/>
</dbReference>